<organism evidence="1 2">
    <name type="scientific">Magallana gigas</name>
    <name type="common">Pacific oyster</name>
    <name type="synonym">Crassostrea gigas</name>
    <dbReference type="NCBI Taxonomy" id="29159"/>
    <lineage>
        <taxon>Eukaryota</taxon>
        <taxon>Metazoa</taxon>
        <taxon>Spiralia</taxon>
        <taxon>Lophotrochozoa</taxon>
        <taxon>Mollusca</taxon>
        <taxon>Bivalvia</taxon>
        <taxon>Autobranchia</taxon>
        <taxon>Pteriomorphia</taxon>
        <taxon>Ostreida</taxon>
        <taxon>Ostreoidea</taxon>
        <taxon>Ostreidae</taxon>
        <taxon>Magallana</taxon>
    </lineage>
</organism>
<sequence length="113" mass="12756">VALNENLEAFGTLFLDDGESDYSFQNGIYLELQFHFYGGERLDINVVHNKFTPAGNLTFNTIDIYGLHRHPSDVIVDGSHIKSASQISNIIRLSGFQLDVTNNHTITLEMDKR</sequence>
<keyword evidence="2" id="KW-1185">Reference proteome</keyword>
<evidence type="ECO:0000313" key="2">
    <source>
        <dbReference type="Proteomes" id="UP000005408"/>
    </source>
</evidence>
<proteinExistence type="predicted"/>
<dbReference type="Proteomes" id="UP000005408">
    <property type="component" value="Unassembled WGS sequence"/>
</dbReference>
<protein>
    <submittedName>
        <fullName evidence="1">Uncharacterized protein</fullName>
    </submittedName>
</protein>
<dbReference type="AlphaFoldDB" id="A0A8W8IYD0"/>
<reference evidence="1" key="1">
    <citation type="submission" date="2022-08" db="UniProtKB">
        <authorList>
            <consortium name="EnsemblMetazoa"/>
        </authorList>
    </citation>
    <scope>IDENTIFICATION</scope>
    <source>
        <strain evidence="1">05x7-T-G4-1.051#20</strain>
    </source>
</reference>
<name>A0A8W8IYD0_MAGGI</name>
<accession>A0A8W8IYD0</accession>
<evidence type="ECO:0000313" key="1">
    <source>
        <dbReference type="EnsemblMetazoa" id="G16227.1:cds"/>
    </source>
</evidence>
<dbReference type="Gene3D" id="2.60.40.1180">
    <property type="entry name" value="Golgi alpha-mannosidase II"/>
    <property type="match status" value="1"/>
</dbReference>
<dbReference type="InterPro" id="IPR013780">
    <property type="entry name" value="Glyco_hydro_b"/>
</dbReference>
<dbReference type="EnsemblMetazoa" id="G16227.1">
    <property type="protein sequence ID" value="G16227.1:cds"/>
    <property type="gene ID" value="G16227"/>
</dbReference>